<name>A0A8S1DSL0_9INSE</name>
<protein>
    <submittedName>
        <fullName evidence="2">Uncharacterized protein</fullName>
    </submittedName>
</protein>
<dbReference type="Proteomes" id="UP000494165">
    <property type="component" value="Unassembled WGS sequence"/>
</dbReference>
<feature type="compositionally biased region" description="Acidic residues" evidence="1">
    <location>
        <begin position="484"/>
        <end position="496"/>
    </location>
</feature>
<feature type="region of interest" description="Disordered" evidence="1">
    <location>
        <begin position="319"/>
        <end position="342"/>
    </location>
</feature>
<sequence>MSSTSKYRPFQVLTAFVNRGSLLLALLNKIQFIRQIINLLLCFHGLFRPGEDGFDPVEQTMNELKLKRDIERRRKKIAKVWSGKTEMQDEKYENVYDSLPLVHWQSEQHTEEIRIREKTDQNSKIRKRKPRHFLSISPDESHTAGSSHQWAMNSSHAEQALMLAVANDNLKKQIKELGTQLKEDQAFVEQTNKLISVYEVVHKQDKAIIEQQSVIIAARDEKIAALERQEVKKPNCKPSRKGSEKRLLRTLVKLAEKLKANDLLTIYYTKKLEEWTALLNDGNIDTYDVDGLEERSEEKTNCEAPAENLVTAVVTLEETAVPSDAPPSPASEKTAEETGPEATEEAVSILEENIIEFEPLNELTAAADPTAEENLIPKDVDGEATGMNGTPVSVADAQSAEVGGDWNEAVDIFDEVLGMPYDTPETLSAADNDEVDMLEVEMAEAQSKPVQAGGSATDCAHQDAAMQEEAEEPNPSSTGKANDEFEDGEDDWMELSDDDSVCDVSLMIDEEAAATEGEDHELSVPQEAPEKETVETADSQEVVPMVESQAESETESQGESAPPADAYKVAQDLLQAKNDVVPAKIVEDQVSCVVSTDLELASLWDTHEEIETQSLALEVPAERAAEAPSTLQSSNAEEAAHVQSPENAEEPEIVLPNKLLKRKSGALKQKGSPKKAKKSWKYSPGKTDTAQLSSNCSRMKTAAFVEDEAPVAMAKFRPKKTLRLIDYSEEGPEFEVQRRKNKQRIQRERINRRMQMLVGRQFCGFTVTNLDE</sequence>
<feature type="region of interest" description="Disordered" evidence="1">
    <location>
        <begin position="443"/>
        <end position="496"/>
    </location>
</feature>
<evidence type="ECO:0000313" key="3">
    <source>
        <dbReference type="Proteomes" id="UP000494165"/>
    </source>
</evidence>
<organism evidence="2 3">
    <name type="scientific">Cloeon dipterum</name>
    <dbReference type="NCBI Taxonomy" id="197152"/>
    <lineage>
        <taxon>Eukaryota</taxon>
        <taxon>Metazoa</taxon>
        <taxon>Ecdysozoa</taxon>
        <taxon>Arthropoda</taxon>
        <taxon>Hexapoda</taxon>
        <taxon>Insecta</taxon>
        <taxon>Pterygota</taxon>
        <taxon>Palaeoptera</taxon>
        <taxon>Ephemeroptera</taxon>
        <taxon>Pisciforma</taxon>
        <taxon>Baetidae</taxon>
        <taxon>Cloeon</taxon>
    </lineage>
</organism>
<dbReference type="EMBL" id="CADEPI010000226">
    <property type="protein sequence ID" value="CAB3381148.1"/>
    <property type="molecule type" value="Genomic_DNA"/>
</dbReference>
<dbReference type="AlphaFoldDB" id="A0A8S1DSL0"/>
<evidence type="ECO:0000313" key="2">
    <source>
        <dbReference type="EMBL" id="CAB3381148.1"/>
    </source>
</evidence>
<feature type="compositionally biased region" description="Acidic residues" evidence="1">
    <location>
        <begin position="508"/>
        <end position="519"/>
    </location>
</feature>
<accession>A0A8S1DSL0</accession>
<feature type="region of interest" description="Disordered" evidence="1">
    <location>
        <begin position="508"/>
        <end position="566"/>
    </location>
</feature>
<comment type="caution">
    <text evidence="2">The sequence shown here is derived from an EMBL/GenBank/DDBJ whole genome shotgun (WGS) entry which is preliminary data.</text>
</comment>
<reference evidence="2 3" key="1">
    <citation type="submission" date="2020-04" db="EMBL/GenBank/DDBJ databases">
        <authorList>
            <person name="Alioto T."/>
            <person name="Alioto T."/>
            <person name="Gomez Garrido J."/>
        </authorList>
    </citation>
    <scope>NUCLEOTIDE SEQUENCE [LARGE SCALE GENOMIC DNA]</scope>
</reference>
<gene>
    <name evidence="2" type="ORF">CLODIP_2_CD11623</name>
</gene>
<proteinExistence type="predicted"/>
<keyword evidence="3" id="KW-1185">Reference proteome</keyword>
<feature type="region of interest" description="Disordered" evidence="1">
    <location>
        <begin position="622"/>
        <end position="694"/>
    </location>
</feature>
<feature type="compositionally biased region" description="Basic residues" evidence="1">
    <location>
        <begin position="659"/>
        <end position="680"/>
    </location>
</feature>
<evidence type="ECO:0000256" key="1">
    <source>
        <dbReference type="SAM" id="MobiDB-lite"/>
    </source>
</evidence>